<dbReference type="SMART" id="SM00248">
    <property type="entry name" value="ANK"/>
    <property type="match status" value="6"/>
</dbReference>
<feature type="repeat" description="ANK" evidence="3">
    <location>
        <begin position="174"/>
        <end position="206"/>
    </location>
</feature>
<dbReference type="PANTHER" id="PTHR24171">
    <property type="entry name" value="ANKYRIN REPEAT DOMAIN-CONTAINING PROTEIN 39-RELATED"/>
    <property type="match status" value="1"/>
</dbReference>
<dbReference type="EMBL" id="JARQWQ010000026">
    <property type="protein sequence ID" value="KAK2563288.1"/>
    <property type="molecule type" value="Genomic_DNA"/>
</dbReference>
<feature type="repeat" description="ANK" evidence="3">
    <location>
        <begin position="73"/>
        <end position="105"/>
    </location>
</feature>
<reference evidence="4" key="2">
    <citation type="journal article" date="2023" name="Science">
        <title>Genomic signatures of disease resistance in endangered staghorn corals.</title>
        <authorList>
            <person name="Vollmer S.V."/>
            <person name="Selwyn J.D."/>
            <person name="Despard B.A."/>
            <person name="Roesel C.L."/>
        </authorList>
    </citation>
    <scope>NUCLEOTIDE SEQUENCE</scope>
    <source>
        <strain evidence="4">K2</strain>
    </source>
</reference>
<dbReference type="InterPro" id="IPR002110">
    <property type="entry name" value="Ankyrin_rpt"/>
</dbReference>
<comment type="caution">
    <text evidence="4">The sequence shown here is derived from an EMBL/GenBank/DDBJ whole genome shotgun (WGS) entry which is preliminary data.</text>
</comment>
<evidence type="ECO:0000256" key="3">
    <source>
        <dbReference type="PROSITE-ProRule" id="PRU00023"/>
    </source>
</evidence>
<evidence type="ECO:0000313" key="5">
    <source>
        <dbReference type="Proteomes" id="UP001249851"/>
    </source>
</evidence>
<dbReference type="PROSITE" id="PS50297">
    <property type="entry name" value="ANK_REP_REGION"/>
    <property type="match status" value="3"/>
</dbReference>
<organism evidence="4 5">
    <name type="scientific">Acropora cervicornis</name>
    <name type="common">Staghorn coral</name>
    <dbReference type="NCBI Taxonomy" id="6130"/>
    <lineage>
        <taxon>Eukaryota</taxon>
        <taxon>Metazoa</taxon>
        <taxon>Cnidaria</taxon>
        <taxon>Anthozoa</taxon>
        <taxon>Hexacorallia</taxon>
        <taxon>Scleractinia</taxon>
        <taxon>Astrocoeniina</taxon>
        <taxon>Acroporidae</taxon>
        <taxon>Acropora</taxon>
    </lineage>
</organism>
<keyword evidence="1" id="KW-0677">Repeat</keyword>
<proteinExistence type="predicted"/>
<keyword evidence="5" id="KW-1185">Reference proteome</keyword>
<dbReference type="AlphaFoldDB" id="A0AAD9QL46"/>
<feature type="repeat" description="ANK" evidence="3">
    <location>
        <begin position="108"/>
        <end position="140"/>
    </location>
</feature>
<name>A0AAD9QL46_ACRCE</name>
<dbReference type="InterPro" id="IPR036770">
    <property type="entry name" value="Ankyrin_rpt-contain_sf"/>
</dbReference>
<dbReference type="PROSITE" id="PS50088">
    <property type="entry name" value="ANK_REPEAT"/>
    <property type="match status" value="3"/>
</dbReference>
<dbReference type="Gene3D" id="1.25.40.20">
    <property type="entry name" value="Ankyrin repeat-containing domain"/>
    <property type="match status" value="2"/>
</dbReference>
<reference evidence="4" key="1">
    <citation type="journal article" date="2023" name="G3 (Bethesda)">
        <title>Whole genome assembly and annotation of the endangered Caribbean coral Acropora cervicornis.</title>
        <authorList>
            <person name="Selwyn J.D."/>
            <person name="Vollmer S.V."/>
        </authorList>
    </citation>
    <scope>NUCLEOTIDE SEQUENCE</scope>
    <source>
        <strain evidence="4">K2</strain>
    </source>
</reference>
<keyword evidence="2 3" id="KW-0040">ANK repeat</keyword>
<protein>
    <submittedName>
        <fullName evidence="4">Uncharacterized protein</fullName>
    </submittedName>
</protein>
<dbReference type="Proteomes" id="UP001249851">
    <property type="component" value="Unassembled WGS sequence"/>
</dbReference>
<dbReference type="SUPFAM" id="SSF48403">
    <property type="entry name" value="Ankyrin repeat"/>
    <property type="match status" value="1"/>
</dbReference>
<dbReference type="Pfam" id="PF12796">
    <property type="entry name" value="Ank_2"/>
    <property type="match status" value="2"/>
</dbReference>
<evidence type="ECO:0000256" key="1">
    <source>
        <dbReference type="ARBA" id="ARBA00022737"/>
    </source>
</evidence>
<evidence type="ECO:0000313" key="4">
    <source>
        <dbReference type="EMBL" id="KAK2563288.1"/>
    </source>
</evidence>
<accession>A0AAD9QL46</accession>
<gene>
    <name evidence="4" type="ORF">P5673_013651</name>
</gene>
<dbReference type="PANTHER" id="PTHR24171:SF9">
    <property type="entry name" value="ANKYRIN REPEAT DOMAIN-CONTAINING PROTEIN 39"/>
    <property type="match status" value="1"/>
</dbReference>
<evidence type="ECO:0000256" key="2">
    <source>
        <dbReference type="ARBA" id="ARBA00023043"/>
    </source>
</evidence>
<sequence>MVNRSDDDCRSLVVRSAQKQFKMAGDICKHDSKLEGDCEETDIFVASQCGDVRACRELIGKHGVKILSSYDTHGHTPLHWAALGGYSEMIKFFINCGVDVNRQSRSEYGPFPIHWACVNGHILCVDLLIQNGASIDCTDNKGCSPLIISSQYGKAMLAGYLVGKGAKTFLTDHEGDNALHWACFKGHSELVQLLLYCGFDPKQKDRFGQYVGRHSANTSADMLRLTVGGVSVDCRWYRSIVNPCLAEIAAISLPTGEQQNTHKKYTEDYRIQRKSCIEKDVELDAIDSKNKTPMRLAIGRDHKEIVSYLQGKLNRIFSFQLRRTLFMNQLLNSKVVKRGKEVVPDTWSLIPWVHRVFIAFNVFMWLSLYYANMREPGFIPCNSPEYDMALKQVPFCEEWQAKGGQNPLENLCHTCRLTHQISTNLTTNERINKKRYVYLKGPSGIFLNPFDKGCFKNCLEYFHWVQPYDKKPNLRYNV</sequence>
<dbReference type="PRINTS" id="PR01415">
    <property type="entry name" value="ANKYRIN"/>
</dbReference>